<sequence length="183" mass="20299">MELDACVIIPTLFITILAIVLAARFIPKNQPEKKKKIELDHGEDIPSWRASAIPVVDAPNAGPQVEVPVIVAQGVPKISVAPVVEDINVLEEESLREDDIFPNQEVIHMVQDLLESVPEPVNEPEPNTKSNPVKPEPVVEELEVFDSNDVATAEEVHFTPERKFGKLEKLVTKEEMEEQSAAE</sequence>
<accession>A0ACC2FDQ2</accession>
<dbReference type="EMBL" id="CM055756">
    <property type="protein sequence ID" value="KAJ7989400.1"/>
    <property type="molecule type" value="Genomic_DNA"/>
</dbReference>
<comment type="caution">
    <text evidence="1">The sequence shown here is derived from an EMBL/GenBank/DDBJ whole genome shotgun (WGS) entry which is preliminary data.</text>
</comment>
<evidence type="ECO:0000313" key="2">
    <source>
        <dbReference type="Proteomes" id="UP001157502"/>
    </source>
</evidence>
<protein>
    <submittedName>
        <fullName evidence="1">Uncharacterized protein</fullName>
    </submittedName>
</protein>
<gene>
    <name evidence="1" type="ORF">DPEC_G00304150</name>
</gene>
<reference evidence="1" key="1">
    <citation type="submission" date="2021-05" db="EMBL/GenBank/DDBJ databases">
        <authorList>
            <person name="Pan Q."/>
            <person name="Jouanno E."/>
            <person name="Zahm M."/>
            <person name="Klopp C."/>
            <person name="Cabau C."/>
            <person name="Louis A."/>
            <person name="Berthelot C."/>
            <person name="Parey E."/>
            <person name="Roest Crollius H."/>
            <person name="Montfort J."/>
            <person name="Robinson-Rechavi M."/>
            <person name="Bouchez O."/>
            <person name="Lampietro C."/>
            <person name="Lopez Roques C."/>
            <person name="Donnadieu C."/>
            <person name="Postlethwait J."/>
            <person name="Bobe J."/>
            <person name="Dillon D."/>
            <person name="Chandos A."/>
            <person name="von Hippel F."/>
            <person name="Guiguen Y."/>
        </authorList>
    </citation>
    <scope>NUCLEOTIDE SEQUENCE</scope>
    <source>
        <strain evidence="1">YG-Jan2019</strain>
    </source>
</reference>
<dbReference type="Proteomes" id="UP001157502">
    <property type="component" value="Chromosome 29"/>
</dbReference>
<keyword evidence="2" id="KW-1185">Reference proteome</keyword>
<name>A0ACC2FDQ2_DALPE</name>
<proteinExistence type="predicted"/>
<organism evidence="1 2">
    <name type="scientific">Dallia pectoralis</name>
    <name type="common">Alaska blackfish</name>
    <dbReference type="NCBI Taxonomy" id="75939"/>
    <lineage>
        <taxon>Eukaryota</taxon>
        <taxon>Metazoa</taxon>
        <taxon>Chordata</taxon>
        <taxon>Craniata</taxon>
        <taxon>Vertebrata</taxon>
        <taxon>Euteleostomi</taxon>
        <taxon>Actinopterygii</taxon>
        <taxon>Neopterygii</taxon>
        <taxon>Teleostei</taxon>
        <taxon>Protacanthopterygii</taxon>
        <taxon>Esociformes</taxon>
        <taxon>Umbridae</taxon>
        <taxon>Dallia</taxon>
    </lineage>
</organism>
<evidence type="ECO:0000313" key="1">
    <source>
        <dbReference type="EMBL" id="KAJ7989400.1"/>
    </source>
</evidence>